<dbReference type="PROSITE" id="PS52016">
    <property type="entry name" value="TONB_DEPENDENT_REC_3"/>
    <property type="match status" value="1"/>
</dbReference>
<dbReference type="InterPro" id="IPR008969">
    <property type="entry name" value="CarboxyPept-like_regulatory"/>
</dbReference>
<keyword evidence="2 8" id="KW-0813">Transport</keyword>
<feature type="signal peptide" evidence="11">
    <location>
        <begin position="1"/>
        <end position="20"/>
    </location>
</feature>
<dbReference type="InterPro" id="IPR036942">
    <property type="entry name" value="Beta-barrel_TonB_sf"/>
</dbReference>
<feature type="chain" id="PRO_5017650904" evidence="11">
    <location>
        <begin position="21"/>
        <end position="1069"/>
    </location>
</feature>
<dbReference type="GO" id="GO:0009279">
    <property type="term" value="C:cell outer membrane"/>
    <property type="evidence" value="ECO:0007669"/>
    <property type="project" value="UniProtKB-SubCell"/>
</dbReference>
<evidence type="ECO:0000313" key="15">
    <source>
        <dbReference type="Proteomes" id="UP000261284"/>
    </source>
</evidence>
<evidence type="ECO:0000256" key="7">
    <source>
        <dbReference type="ARBA" id="ARBA00023237"/>
    </source>
</evidence>
<evidence type="ECO:0000259" key="12">
    <source>
        <dbReference type="Pfam" id="PF00593"/>
    </source>
</evidence>
<dbReference type="Pfam" id="PF00593">
    <property type="entry name" value="TonB_dep_Rec_b-barrel"/>
    <property type="match status" value="1"/>
</dbReference>
<dbReference type="Gene3D" id="2.170.130.10">
    <property type="entry name" value="TonB-dependent receptor, plug domain"/>
    <property type="match status" value="1"/>
</dbReference>
<dbReference type="Proteomes" id="UP000261284">
    <property type="component" value="Unassembled WGS sequence"/>
</dbReference>
<sequence length="1069" mass="116136">MRKLLLIFPVLLWCIITATGQTGTVTGKVQDKTGKPVEGASVQVKGTSKGTTTTESGTFFINAKVGDVLLITGVNYHAQQVRISNLSSSIDVSLDSVANVMQEVVVTALGQSRSKAKLGYTATTVTSDVLNRDAPVNLLDGVQGRIAGANISNVGGPGTSTKVVLRGYSVIGGGSSNQPLYVIDGVPLSDASPSAQTNGTSNTDFGNGMTNINPNDIESITVLKGTAAASLYGSTAKNGAIMITTKRGKAGKLRVDYSGGYNLSKVGKLPEMQNEFGQGWGGQFILSENGSWGPRLDGKMRPWGATVDNSQLIKPFSFVKNNIRDFYNTGTELTNSIALSGGTDINRFYFSYGNVFSDGVLPTKADYLERHTFALRTNSNYGKFSINTSFNYINRKQNAPFTGQGGSDGQSTFEALLQIPVDIPIKDFSAYNNKFFNVDNYFTPYAENPYYPLNENGNVQKLDRFFGSLDMNYKFTDYLSLQYRLGGDFTNARTLGFKQPNKPSPDSWNDGNNVESATRKEDFGSVSQASDYYGIINMDLILKYNQDLNKDLNLEVIGGANYYQSNQRNEFAQVTNLVIPGFFNLSNSKLPPVVSDFNSLRRRVGLYAQATLGYKNQLFLSGNVRNDWSSTLPINKNSIFYPGGNLAWVASQTFDMTHSPVSFLKFRVGYGKTGSDAEPYQVYPVLTAGTPTAPLVGLPFGSITSPFNGVSAFRIANTIGNPALKPVITKELEAGLEARLFKNRIGIDATYYNKRTDGQILVVPIAPGSGYTGLVQNLGLITNKGVELALDVKPVVSKNFNWSMTYTYTKNWNKVNNLNGGPSNVILNTAYDAEIRAVPGQPVAEMYALVPATTPDGKIIVDSKGLPTAAQQKGDFGSTQYNYMMGLVNTFSYKNWTLNASLDFRFGGVMYSGTSDLLLFVGNGRLTTFNDRNAFVVPNSVQVTGTDASGKDVYATNSTAITSDNFYSYFYPTTNPGSSYYQRIISKSFLKLRDVTLSYKLPQHWASKIASSGLSVGAYARNLLLWTPKSNLYLDPEAGNLGNDLTSELGEFRAAPVSIQVGLLLRASF</sequence>
<comment type="caution">
    <text evidence="14">The sequence shown here is derived from an EMBL/GenBank/DDBJ whole genome shotgun (WGS) entry which is preliminary data.</text>
</comment>
<dbReference type="Pfam" id="PF07715">
    <property type="entry name" value="Plug"/>
    <property type="match status" value="1"/>
</dbReference>
<keyword evidence="7 8" id="KW-0998">Cell outer membrane</keyword>
<dbReference type="InterPro" id="IPR000531">
    <property type="entry name" value="Beta-barrel_TonB"/>
</dbReference>
<dbReference type="InterPro" id="IPR023997">
    <property type="entry name" value="TonB-dep_OMP_SusC/RagA_CS"/>
</dbReference>
<comment type="similarity">
    <text evidence="8 9">Belongs to the TonB-dependent receptor family.</text>
</comment>
<dbReference type="Gene3D" id="2.60.40.1120">
    <property type="entry name" value="Carboxypeptidase-like, regulatory domain"/>
    <property type="match status" value="1"/>
</dbReference>
<dbReference type="NCBIfam" id="TIGR04056">
    <property type="entry name" value="OMP_RagA_SusC"/>
    <property type="match status" value="1"/>
</dbReference>
<dbReference type="RefSeq" id="WP_116849432.1">
    <property type="nucleotide sequence ID" value="NZ_QTJU01000012.1"/>
</dbReference>
<feature type="domain" description="TonB-dependent receptor plug" evidence="13">
    <location>
        <begin position="117"/>
        <end position="240"/>
    </location>
</feature>
<gene>
    <name evidence="14" type="ORF">DXN05_21875</name>
</gene>
<organism evidence="14 15">
    <name type="scientific">Deminuibacter soli</name>
    <dbReference type="NCBI Taxonomy" id="2291815"/>
    <lineage>
        <taxon>Bacteria</taxon>
        <taxon>Pseudomonadati</taxon>
        <taxon>Bacteroidota</taxon>
        <taxon>Chitinophagia</taxon>
        <taxon>Chitinophagales</taxon>
        <taxon>Chitinophagaceae</taxon>
        <taxon>Deminuibacter</taxon>
    </lineage>
</organism>
<dbReference type="SUPFAM" id="SSF56935">
    <property type="entry name" value="Porins"/>
    <property type="match status" value="1"/>
</dbReference>
<evidence type="ECO:0000256" key="11">
    <source>
        <dbReference type="SAM" id="SignalP"/>
    </source>
</evidence>
<evidence type="ECO:0000259" key="13">
    <source>
        <dbReference type="Pfam" id="PF07715"/>
    </source>
</evidence>
<protein>
    <submittedName>
        <fullName evidence="14">SusC/RagA family TonB-linked outer membrane protein</fullName>
    </submittedName>
</protein>
<feature type="domain" description="TonB-dependent receptor-like beta-barrel" evidence="12">
    <location>
        <begin position="434"/>
        <end position="1023"/>
    </location>
</feature>
<evidence type="ECO:0000256" key="8">
    <source>
        <dbReference type="PROSITE-ProRule" id="PRU01360"/>
    </source>
</evidence>
<dbReference type="InterPro" id="IPR012910">
    <property type="entry name" value="Plug_dom"/>
</dbReference>
<dbReference type="InterPro" id="IPR037066">
    <property type="entry name" value="Plug_dom_sf"/>
</dbReference>
<keyword evidence="4 8" id="KW-0812">Transmembrane</keyword>
<keyword evidence="15" id="KW-1185">Reference proteome</keyword>
<evidence type="ECO:0000256" key="4">
    <source>
        <dbReference type="ARBA" id="ARBA00022692"/>
    </source>
</evidence>
<keyword evidence="3 8" id="KW-1134">Transmembrane beta strand</keyword>
<feature type="compositionally biased region" description="Polar residues" evidence="10">
    <location>
        <begin position="504"/>
        <end position="516"/>
    </location>
</feature>
<keyword evidence="6 8" id="KW-0472">Membrane</keyword>
<evidence type="ECO:0000313" key="14">
    <source>
        <dbReference type="EMBL" id="RFM25984.1"/>
    </source>
</evidence>
<keyword evidence="11" id="KW-0732">Signal</keyword>
<dbReference type="InterPro" id="IPR023996">
    <property type="entry name" value="TonB-dep_OMP_SusC/RagA"/>
</dbReference>
<evidence type="ECO:0000256" key="1">
    <source>
        <dbReference type="ARBA" id="ARBA00004571"/>
    </source>
</evidence>
<dbReference type="Gene3D" id="2.40.170.20">
    <property type="entry name" value="TonB-dependent receptor, beta-barrel domain"/>
    <property type="match status" value="1"/>
</dbReference>
<dbReference type="AlphaFoldDB" id="A0A3E1NDR4"/>
<dbReference type="SUPFAM" id="SSF49464">
    <property type="entry name" value="Carboxypeptidase regulatory domain-like"/>
    <property type="match status" value="1"/>
</dbReference>
<name>A0A3E1NDR4_9BACT</name>
<evidence type="ECO:0000256" key="10">
    <source>
        <dbReference type="SAM" id="MobiDB-lite"/>
    </source>
</evidence>
<dbReference type="InterPro" id="IPR039426">
    <property type="entry name" value="TonB-dep_rcpt-like"/>
</dbReference>
<evidence type="ECO:0000256" key="2">
    <source>
        <dbReference type="ARBA" id="ARBA00022448"/>
    </source>
</evidence>
<accession>A0A3E1NDR4</accession>
<dbReference type="NCBIfam" id="TIGR04057">
    <property type="entry name" value="SusC_RagA_signa"/>
    <property type="match status" value="1"/>
</dbReference>
<evidence type="ECO:0000256" key="5">
    <source>
        <dbReference type="ARBA" id="ARBA00023077"/>
    </source>
</evidence>
<feature type="region of interest" description="Disordered" evidence="10">
    <location>
        <begin position="496"/>
        <end position="520"/>
    </location>
</feature>
<dbReference type="Pfam" id="PF13715">
    <property type="entry name" value="CarbopepD_reg_2"/>
    <property type="match status" value="1"/>
</dbReference>
<reference evidence="14 15" key="1">
    <citation type="submission" date="2018-08" db="EMBL/GenBank/DDBJ databases">
        <title>Chitinophagaceae sp. K23C18032701, a novel bacterium isolated from forest soil.</title>
        <authorList>
            <person name="Wang C."/>
        </authorList>
    </citation>
    <scope>NUCLEOTIDE SEQUENCE [LARGE SCALE GENOMIC DNA]</scope>
    <source>
        <strain evidence="14 15">K23C18032701</strain>
    </source>
</reference>
<proteinExistence type="inferred from homology"/>
<comment type="subcellular location">
    <subcellularLocation>
        <location evidence="1 8">Cell outer membrane</location>
        <topology evidence="1 8">Multi-pass membrane protein</topology>
    </subcellularLocation>
</comment>
<evidence type="ECO:0000256" key="3">
    <source>
        <dbReference type="ARBA" id="ARBA00022452"/>
    </source>
</evidence>
<evidence type="ECO:0000256" key="9">
    <source>
        <dbReference type="RuleBase" id="RU003357"/>
    </source>
</evidence>
<keyword evidence="5 9" id="KW-0798">TonB box</keyword>
<dbReference type="OrthoDB" id="609136at2"/>
<dbReference type="EMBL" id="QTJU01000012">
    <property type="protein sequence ID" value="RFM25984.1"/>
    <property type="molecule type" value="Genomic_DNA"/>
</dbReference>
<evidence type="ECO:0000256" key="6">
    <source>
        <dbReference type="ARBA" id="ARBA00023136"/>
    </source>
</evidence>